<protein>
    <recommendedName>
        <fullName evidence="1">DUF3669 domain-containing protein</fullName>
    </recommendedName>
</protein>
<evidence type="ECO:0000313" key="3">
    <source>
        <dbReference type="Proteomes" id="UP001175228"/>
    </source>
</evidence>
<sequence>MQASEEIDTAFDPKPQPIGRGSFADVYVLVASRVAFKQVQFESNVPQLSAEFEALKHVYATCTSDSFFRLPRPLAYSDPHDAGAFRGTAPSSESRPTQTGLIARIRLARPLVAPGEFAAFQRPAYAMDRVQALPTQVAKSIREQFYPASAPDRGPSLFRLYFGKDYTNARQSRFINTSVFFLDVARYNQVANYPEGIADWLPNAQVVAEAMGNMLGRIHFHGGYDGRDIEFVLGGNGYSGFEFYVIDFNQMRRWNGTIETVGELVDACRTNDPYFPLARRGDPVYEKFRNGYRAAYGLRLDLADGFLSQIEALQVTKDSI</sequence>
<dbReference type="PANTHER" id="PTHR40780">
    <property type="entry name" value="DUF3669 DOMAIN-CONTAINING PROTEIN"/>
    <property type="match status" value="1"/>
</dbReference>
<gene>
    <name evidence="2" type="ORF">EDD18DRAFT_205980</name>
</gene>
<name>A0AA39UP44_9AGAR</name>
<dbReference type="Pfam" id="PF12417">
    <property type="entry name" value="DUF3669"/>
    <property type="match status" value="1"/>
</dbReference>
<dbReference type="Proteomes" id="UP001175228">
    <property type="component" value="Unassembled WGS sequence"/>
</dbReference>
<organism evidence="2 3">
    <name type="scientific">Armillaria luteobubalina</name>
    <dbReference type="NCBI Taxonomy" id="153913"/>
    <lineage>
        <taxon>Eukaryota</taxon>
        <taxon>Fungi</taxon>
        <taxon>Dikarya</taxon>
        <taxon>Basidiomycota</taxon>
        <taxon>Agaricomycotina</taxon>
        <taxon>Agaricomycetes</taxon>
        <taxon>Agaricomycetidae</taxon>
        <taxon>Agaricales</taxon>
        <taxon>Marasmiineae</taxon>
        <taxon>Physalacriaceae</taxon>
        <taxon>Armillaria</taxon>
    </lineage>
</organism>
<dbReference type="InterPro" id="IPR022137">
    <property type="entry name" value="Znf_prot_DUF3669"/>
</dbReference>
<keyword evidence="3" id="KW-1185">Reference proteome</keyword>
<dbReference type="EMBL" id="JAUEPU010000015">
    <property type="protein sequence ID" value="KAK0496408.1"/>
    <property type="molecule type" value="Genomic_DNA"/>
</dbReference>
<dbReference type="PANTHER" id="PTHR40780:SF2">
    <property type="entry name" value="DUF3669 DOMAIN-CONTAINING PROTEIN"/>
    <property type="match status" value="1"/>
</dbReference>
<reference evidence="2" key="1">
    <citation type="submission" date="2023-06" db="EMBL/GenBank/DDBJ databases">
        <authorList>
            <consortium name="Lawrence Berkeley National Laboratory"/>
            <person name="Ahrendt S."/>
            <person name="Sahu N."/>
            <person name="Indic B."/>
            <person name="Wong-Bajracharya J."/>
            <person name="Merenyi Z."/>
            <person name="Ke H.-M."/>
            <person name="Monk M."/>
            <person name="Kocsube S."/>
            <person name="Drula E."/>
            <person name="Lipzen A."/>
            <person name="Balint B."/>
            <person name="Henrissat B."/>
            <person name="Andreopoulos B."/>
            <person name="Martin F.M."/>
            <person name="Harder C.B."/>
            <person name="Rigling D."/>
            <person name="Ford K.L."/>
            <person name="Foster G.D."/>
            <person name="Pangilinan J."/>
            <person name="Papanicolaou A."/>
            <person name="Barry K."/>
            <person name="LaButti K."/>
            <person name="Viragh M."/>
            <person name="Koriabine M."/>
            <person name="Yan M."/>
            <person name="Riley R."/>
            <person name="Champramary S."/>
            <person name="Plett K.L."/>
            <person name="Tsai I.J."/>
            <person name="Slot J."/>
            <person name="Sipos G."/>
            <person name="Plett J."/>
            <person name="Nagy L.G."/>
            <person name="Grigoriev I.V."/>
        </authorList>
    </citation>
    <scope>NUCLEOTIDE SEQUENCE</scope>
    <source>
        <strain evidence="2">HWK02</strain>
    </source>
</reference>
<dbReference type="AlphaFoldDB" id="A0AA39UP44"/>
<comment type="caution">
    <text evidence="2">The sequence shown here is derived from an EMBL/GenBank/DDBJ whole genome shotgun (WGS) entry which is preliminary data.</text>
</comment>
<evidence type="ECO:0000313" key="2">
    <source>
        <dbReference type="EMBL" id="KAK0496408.1"/>
    </source>
</evidence>
<accession>A0AA39UP44</accession>
<feature type="domain" description="DUF3669" evidence="1">
    <location>
        <begin position="244"/>
        <end position="283"/>
    </location>
</feature>
<proteinExistence type="predicted"/>
<evidence type="ECO:0000259" key="1">
    <source>
        <dbReference type="Pfam" id="PF12417"/>
    </source>
</evidence>